<dbReference type="PROSITE" id="PS50156">
    <property type="entry name" value="SSD"/>
    <property type="match status" value="1"/>
</dbReference>
<keyword evidence="10" id="KW-1185">Reference proteome</keyword>
<feature type="transmembrane region" description="Helical" evidence="7">
    <location>
        <begin position="320"/>
        <end position="343"/>
    </location>
</feature>
<dbReference type="RefSeq" id="WP_344113722.1">
    <property type="nucleotide sequence ID" value="NZ_BAAAOR010000038.1"/>
</dbReference>
<dbReference type="InterPro" id="IPR004869">
    <property type="entry name" value="MMPL_dom"/>
</dbReference>
<evidence type="ECO:0000256" key="6">
    <source>
        <dbReference type="ARBA" id="ARBA00023136"/>
    </source>
</evidence>
<evidence type="ECO:0000256" key="1">
    <source>
        <dbReference type="ARBA" id="ARBA00004651"/>
    </source>
</evidence>
<feature type="domain" description="SSD" evidence="8">
    <location>
        <begin position="215"/>
        <end position="342"/>
    </location>
</feature>
<proteinExistence type="inferred from homology"/>
<feature type="transmembrane region" description="Helical" evidence="7">
    <location>
        <begin position="594"/>
        <end position="615"/>
    </location>
</feature>
<dbReference type="Gene3D" id="1.20.1640.10">
    <property type="entry name" value="Multidrug efflux transporter AcrB transmembrane domain"/>
    <property type="match status" value="2"/>
</dbReference>
<keyword evidence="5 7" id="KW-1133">Transmembrane helix</keyword>
<feature type="transmembrane region" description="Helical" evidence="7">
    <location>
        <begin position="12"/>
        <end position="34"/>
    </location>
</feature>
<dbReference type="Proteomes" id="UP001500842">
    <property type="component" value="Unassembled WGS sequence"/>
</dbReference>
<dbReference type="PANTHER" id="PTHR33406:SF6">
    <property type="entry name" value="MEMBRANE PROTEIN YDGH-RELATED"/>
    <property type="match status" value="1"/>
</dbReference>
<evidence type="ECO:0000256" key="4">
    <source>
        <dbReference type="ARBA" id="ARBA00022692"/>
    </source>
</evidence>
<feature type="transmembrane region" description="Helical" evidence="7">
    <location>
        <begin position="375"/>
        <end position="395"/>
    </location>
</feature>
<keyword evidence="4 7" id="KW-0812">Transmembrane</keyword>
<organism evidence="9 10">
    <name type="scientific">Nocardioides humi</name>
    <dbReference type="NCBI Taxonomy" id="449461"/>
    <lineage>
        <taxon>Bacteria</taxon>
        <taxon>Bacillati</taxon>
        <taxon>Actinomycetota</taxon>
        <taxon>Actinomycetes</taxon>
        <taxon>Propionibacteriales</taxon>
        <taxon>Nocardioidaceae</taxon>
        <taxon>Nocardioides</taxon>
    </lineage>
</organism>
<evidence type="ECO:0000256" key="7">
    <source>
        <dbReference type="SAM" id="Phobius"/>
    </source>
</evidence>
<feature type="transmembrane region" description="Helical" evidence="7">
    <location>
        <begin position="532"/>
        <end position="551"/>
    </location>
</feature>
<feature type="transmembrane region" description="Helical" evidence="7">
    <location>
        <begin position="291"/>
        <end position="314"/>
    </location>
</feature>
<evidence type="ECO:0000256" key="5">
    <source>
        <dbReference type="ARBA" id="ARBA00022989"/>
    </source>
</evidence>
<feature type="transmembrane region" description="Helical" evidence="7">
    <location>
        <begin position="636"/>
        <end position="656"/>
    </location>
</feature>
<evidence type="ECO:0000256" key="3">
    <source>
        <dbReference type="ARBA" id="ARBA00022475"/>
    </source>
</evidence>
<feature type="transmembrane region" description="Helical" evidence="7">
    <location>
        <begin position="244"/>
        <end position="265"/>
    </location>
</feature>
<evidence type="ECO:0000313" key="9">
    <source>
        <dbReference type="EMBL" id="GAA1540532.1"/>
    </source>
</evidence>
<dbReference type="EMBL" id="BAAAOR010000038">
    <property type="protein sequence ID" value="GAA1540532.1"/>
    <property type="molecule type" value="Genomic_DNA"/>
</dbReference>
<comment type="caution">
    <text evidence="9">The sequence shown here is derived from an EMBL/GenBank/DDBJ whole genome shotgun (WGS) entry which is preliminary data.</text>
</comment>
<dbReference type="PANTHER" id="PTHR33406">
    <property type="entry name" value="MEMBRANE PROTEIN MJ1562-RELATED"/>
    <property type="match status" value="1"/>
</dbReference>
<keyword evidence="3" id="KW-1003">Cell membrane</keyword>
<evidence type="ECO:0000313" key="10">
    <source>
        <dbReference type="Proteomes" id="UP001500842"/>
    </source>
</evidence>
<reference evidence="9 10" key="1">
    <citation type="journal article" date="2019" name="Int. J. Syst. Evol. Microbiol.">
        <title>The Global Catalogue of Microorganisms (GCM) 10K type strain sequencing project: providing services to taxonomists for standard genome sequencing and annotation.</title>
        <authorList>
            <consortium name="The Broad Institute Genomics Platform"/>
            <consortium name="The Broad Institute Genome Sequencing Center for Infectious Disease"/>
            <person name="Wu L."/>
            <person name="Ma J."/>
        </authorList>
    </citation>
    <scope>NUCLEOTIDE SEQUENCE [LARGE SCALE GENOMIC DNA]</scope>
    <source>
        <strain evidence="9 10">JCM 14942</strain>
    </source>
</reference>
<keyword evidence="6 7" id="KW-0472">Membrane</keyword>
<comment type="subcellular location">
    <subcellularLocation>
        <location evidence="1">Cell membrane</location>
        <topology evidence="1">Multi-pass membrane protein</topology>
    </subcellularLocation>
</comment>
<feature type="transmembrane region" description="Helical" evidence="7">
    <location>
        <begin position="558"/>
        <end position="582"/>
    </location>
</feature>
<accession>A0ABN2BHA5</accession>
<dbReference type="Pfam" id="PF03176">
    <property type="entry name" value="MMPL"/>
    <property type="match status" value="2"/>
</dbReference>
<name>A0ABN2BHA5_9ACTN</name>
<evidence type="ECO:0000259" key="8">
    <source>
        <dbReference type="PROSITE" id="PS50156"/>
    </source>
</evidence>
<dbReference type="InterPro" id="IPR050545">
    <property type="entry name" value="Mycobact_MmpL"/>
</dbReference>
<dbReference type="InterPro" id="IPR000731">
    <property type="entry name" value="SSD"/>
</dbReference>
<feature type="transmembrane region" description="Helical" evidence="7">
    <location>
        <begin position="186"/>
        <end position="205"/>
    </location>
</feature>
<dbReference type="SUPFAM" id="SSF82866">
    <property type="entry name" value="Multidrug efflux transporter AcrB transmembrane domain"/>
    <property type="match status" value="2"/>
</dbReference>
<feature type="transmembrane region" description="Helical" evidence="7">
    <location>
        <begin position="662"/>
        <end position="684"/>
    </location>
</feature>
<evidence type="ECO:0000256" key="2">
    <source>
        <dbReference type="ARBA" id="ARBA00010157"/>
    </source>
</evidence>
<sequence>MFGALGRLVSRHPWYVIGVWVVLAVVVITTAPALQSTSDQSEFLPDHYESIKAATLQADEFPGAVTPAAILVFERKDGKELTADDQAAVGEITTELGPKLGTETFVPTIFTTDATGQPNVSGDGLVQIAIVGLAEGATGFDTQAIDDGKDLREDLKPLVDGTDLKVQSTGSVLQGLDSQESTEQTMAIVGGATIVLIIVLLAIIFRSVIICLMPIVVVTIVSMVATGLIAWANDMFDLKADSSIQVILIVVLYGIGTDYILFFLFRYRERMRQGAETRAAVTHALERAGEAIASAGGAVIVAFMALVLSSLSIFRAIGPALAIAVAVTLLAALTLVPAVVTLLGKALFWPSRKWREEPTGSRFGRIGDAVGRRPVAFVGASGAVLAALAVFALGFNASFDFNSSLPKDVESTEGLTTFQEHFAAGASEPVPVLLSVEEGTTLDDAQLESFRSALADAHGVDEAYPGVASEDGSAYQFSLILDSDPVSDQALEDVKGPIRDAAHQNAPDGTEAYVGGTPSVFADLQKAMARDYSVVFPVAALIIMLILALLLRSLVAPWYLMAAVGLGFGATLGATVIVFQHIQGEPGLIFMLPIYIYLFVTALGTDYNILMIARLREEAREGREPRAAAAEAIKHAGPTIAAAGVILAGTFASLMLGGNTLIVSMGFALSFGIFVAAFVMSMFFTPALTALIGHAAWWPGHGDEKRDDEPEQELVSTS</sequence>
<gene>
    <name evidence="9" type="ORF">GCM10009788_49150</name>
</gene>
<feature type="transmembrane region" description="Helical" evidence="7">
    <location>
        <begin position="212"/>
        <end position="232"/>
    </location>
</feature>
<protein>
    <submittedName>
        <fullName evidence="9">MMPL family transporter</fullName>
    </submittedName>
</protein>
<comment type="similarity">
    <text evidence="2">Belongs to the resistance-nodulation-cell division (RND) (TC 2.A.6) family. MmpL subfamily.</text>
</comment>